<evidence type="ECO:0000256" key="6">
    <source>
        <dbReference type="ARBA" id="ARBA00023033"/>
    </source>
</evidence>
<evidence type="ECO:0000256" key="1">
    <source>
        <dbReference type="ARBA" id="ARBA00001917"/>
    </source>
</evidence>
<dbReference type="Proteomes" id="UP000310189">
    <property type="component" value="Unassembled WGS sequence"/>
</dbReference>
<protein>
    <submittedName>
        <fullName evidence="7">Uncharacterized protein</fullName>
    </submittedName>
</protein>
<evidence type="ECO:0000313" key="7">
    <source>
        <dbReference type="EMBL" id="TIA87677.1"/>
    </source>
</evidence>
<evidence type="ECO:0000313" key="8">
    <source>
        <dbReference type="Proteomes" id="UP000310189"/>
    </source>
</evidence>
<proteinExistence type="inferred from homology"/>
<comment type="similarity">
    <text evidence="2">Belongs to the nitronate monooxygenase family. NMO class I subfamily.</text>
</comment>
<organism evidence="7 8">
    <name type="scientific">Wallemia hederae</name>
    <dbReference type="NCBI Taxonomy" id="1540922"/>
    <lineage>
        <taxon>Eukaryota</taxon>
        <taxon>Fungi</taxon>
        <taxon>Dikarya</taxon>
        <taxon>Basidiomycota</taxon>
        <taxon>Wallemiomycotina</taxon>
        <taxon>Wallemiomycetes</taxon>
        <taxon>Wallemiales</taxon>
        <taxon>Wallemiaceae</taxon>
        <taxon>Wallemia</taxon>
    </lineage>
</organism>
<evidence type="ECO:0000256" key="2">
    <source>
        <dbReference type="ARBA" id="ARBA00009881"/>
    </source>
</evidence>
<comment type="caution">
    <text evidence="7">The sequence shown here is derived from an EMBL/GenBank/DDBJ whole genome shotgun (WGS) entry which is preliminary data.</text>
</comment>
<evidence type="ECO:0000256" key="4">
    <source>
        <dbReference type="ARBA" id="ARBA00022643"/>
    </source>
</evidence>
<dbReference type="InterPro" id="IPR004136">
    <property type="entry name" value="NMO"/>
</dbReference>
<dbReference type="PANTHER" id="PTHR42747:SF3">
    <property type="entry name" value="NITRONATE MONOOXYGENASE-RELATED"/>
    <property type="match status" value="1"/>
</dbReference>
<dbReference type="AlphaFoldDB" id="A0A4T0FH02"/>
<evidence type="ECO:0000256" key="3">
    <source>
        <dbReference type="ARBA" id="ARBA00022630"/>
    </source>
</evidence>
<keyword evidence="3" id="KW-0285">Flavoprotein</keyword>
<evidence type="ECO:0000256" key="5">
    <source>
        <dbReference type="ARBA" id="ARBA00023002"/>
    </source>
</evidence>
<comment type="cofactor">
    <cofactor evidence="1">
        <name>FMN</name>
        <dbReference type="ChEBI" id="CHEBI:58210"/>
    </cofactor>
</comment>
<keyword evidence="6" id="KW-0503">Monooxygenase</keyword>
<dbReference type="SUPFAM" id="SSF51412">
    <property type="entry name" value="Inosine monophosphate dehydrogenase (IMPDH)"/>
    <property type="match status" value="1"/>
</dbReference>
<sequence>MVIAASNSGIVGGIGCGMMQPAAISSAVEEIKAGTTSPFNVNLFVVDDLQGYDVDGDNDKLSWLYDYYSARGLDRPHPKSFAPKFDDQFEALLAAQPPIASFVFGCLDRDQVKALHDRDIAVVGAATTVEEAVKWESVNADAIVLQGIEAGGHRCSFINADDPGMPLKHLLEAVKGQVELPLIAAGGLMSGGDVREVLSYGADYAQLGTSFLTTKESPIPPPYRDSLLAAQGKDTTLTKAFSGRLARGIVNRFTTHAQDAYTAPYPVQNALTQPLRSSASANHRSDELSMWAGTGVGAVYDSPSTAEFVDRLQAEYSSCA</sequence>
<accession>A0A4T0FH02</accession>
<gene>
    <name evidence="7" type="ORF">E3P99_03031</name>
</gene>
<dbReference type="InterPro" id="IPR013785">
    <property type="entry name" value="Aldolase_TIM"/>
</dbReference>
<dbReference type="OrthoDB" id="412383at2759"/>
<name>A0A4T0FH02_9BASI</name>
<dbReference type="CDD" id="cd04730">
    <property type="entry name" value="NPD_like"/>
    <property type="match status" value="1"/>
</dbReference>
<keyword evidence="5" id="KW-0560">Oxidoreductase</keyword>
<reference evidence="7 8" key="1">
    <citation type="submission" date="2019-03" db="EMBL/GenBank/DDBJ databases">
        <title>Sequencing 23 genomes of Wallemia ichthyophaga.</title>
        <authorList>
            <person name="Gostincar C."/>
        </authorList>
    </citation>
    <scope>NUCLEOTIDE SEQUENCE [LARGE SCALE GENOMIC DNA]</scope>
    <source>
        <strain evidence="7 8">EXF-5753</strain>
    </source>
</reference>
<dbReference type="Pfam" id="PF03060">
    <property type="entry name" value="NMO"/>
    <property type="match status" value="1"/>
</dbReference>
<dbReference type="EMBL" id="SPNW01000050">
    <property type="protein sequence ID" value="TIA87677.1"/>
    <property type="molecule type" value="Genomic_DNA"/>
</dbReference>
<keyword evidence="8" id="KW-1185">Reference proteome</keyword>
<dbReference type="GO" id="GO:0018580">
    <property type="term" value="F:nitronate monooxygenase activity"/>
    <property type="evidence" value="ECO:0007669"/>
    <property type="project" value="InterPro"/>
</dbReference>
<dbReference type="Gene3D" id="3.20.20.70">
    <property type="entry name" value="Aldolase class I"/>
    <property type="match status" value="1"/>
</dbReference>
<dbReference type="PANTHER" id="PTHR42747">
    <property type="entry name" value="NITRONATE MONOOXYGENASE-RELATED"/>
    <property type="match status" value="1"/>
</dbReference>
<keyword evidence="4" id="KW-0288">FMN</keyword>